<dbReference type="EMBL" id="JADEXQ010000012">
    <property type="protein sequence ID" value="MBE9029160.1"/>
    <property type="molecule type" value="Genomic_DNA"/>
</dbReference>
<feature type="signal peptide" evidence="3">
    <location>
        <begin position="1"/>
        <end position="24"/>
    </location>
</feature>
<feature type="chain" id="PRO_5037275633" evidence="3">
    <location>
        <begin position="25"/>
        <end position="295"/>
    </location>
</feature>
<gene>
    <name evidence="5" type="ORF">IQ266_05210</name>
</gene>
<keyword evidence="2" id="KW-0812">Transmembrane</keyword>
<keyword evidence="2" id="KW-1133">Transmembrane helix</keyword>
<evidence type="ECO:0000256" key="1">
    <source>
        <dbReference type="SAM" id="Coils"/>
    </source>
</evidence>
<protein>
    <submittedName>
        <fullName evidence="5">DUF4349 domain-containing protein</fullName>
    </submittedName>
</protein>
<evidence type="ECO:0000313" key="6">
    <source>
        <dbReference type="Proteomes" id="UP000625316"/>
    </source>
</evidence>
<name>A0A928VIW4_9CYAN</name>
<feature type="domain" description="DUF4349" evidence="4">
    <location>
        <begin position="65"/>
        <end position="275"/>
    </location>
</feature>
<evidence type="ECO:0000313" key="5">
    <source>
        <dbReference type="EMBL" id="MBE9029160.1"/>
    </source>
</evidence>
<feature type="coiled-coil region" evidence="1">
    <location>
        <begin position="144"/>
        <end position="208"/>
    </location>
</feature>
<dbReference type="PROSITE" id="PS51257">
    <property type="entry name" value="PROKAR_LIPOPROTEIN"/>
    <property type="match status" value="1"/>
</dbReference>
<keyword evidence="3" id="KW-0732">Signal</keyword>
<keyword evidence="2" id="KW-0472">Membrane</keyword>
<evidence type="ECO:0000259" key="4">
    <source>
        <dbReference type="Pfam" id="PF14257"/>
    </source>
</evidence>
<comment type="caution">
    <text evidence="5">The sequence shown here is derived from an EMBL/GenBank/DDBJ whole genome shotgun (WGS) entry which is preliminary data.</text>
</comment>
<accession>A0A928VIW4</accession>
<sequence length="295" mass="32420">MKHFARRTIAPALGLVLLLGACGAAPNSYKGKSAGRAAPEAAAMRQGDMAQAVSNLTQPAQVKPRLIKTASMRLTVREIDTAIAELRKILSQQQGDIYNFNDFRGGANSRRRVDFELKVPQGNLDQTLEAVGKLGNVINTKVSSQDVTDQIVDTDARLQNLRKQEAMTQKLMDRSGSLKDVLAVSNQLSQVREKIERLDAQVKRLKSQVAYSTINLQMSGAIAGGKVTNNPFGLQVQDTWNRSTRGASQLMIGLLLFGVGLIPFLPFLLLLVGAVYILQRRLRRIVRSRQPKTKS</sequence>
<dbReference type="AlphaFoldDB" id="A0A928VIW4"/>
<dbReference type="RefSeq" id="WP_264323981.1">
    <property type="nucleotide sequence ID" value="NZ_JADEXQ010000012.1"/>
</dbReference>
<keyword evidence="1" id="KW-0175">Coiled coil</keyword>
<dbReference type="Pfam" id="PF14257">
    <property type="entry name" value="DUF4349"/>
    <property type="match status" value="1"/>
</dbReference>
<feature type="transmembrane region" description="Helical" evidence="2">
    <location>
        <begin position="250"/>
        <end position="278"/>
    </location>
</feature>
<evidence type="ECO:0000256" key="2">
    <source>
        <dbReference type="SAM" id="Phobius"/>
    </source>
</evidence>
<dbReference type="Proteomes" id="UP000625316">
    <property type="component" value="Unassembled WGS sequence"/>
</dbReference>
<reference evidence="5" key="1">
    <citation type="submission" date="2020-10" db="EMBL/GenBank/DDBJ databases">
        <authorList>
            <person name="Castelo-Branco R."/>
            <person name="Eusebio N."/>
            <person name="Adriana R."/>
            <person name="Vieira A."/>
            <person name="Brugerolle De Fraissinette N."/>
            <person name="Rezende De Castro R."/>
            <person name="Schneider M.P."/>
            <person name="Vasconcelos V."/>
            <person name="Leao P.N."/>
        </authorList>
    </citation>
    <scope>NUCLEOTIDE SEQUENCE</scope>
    <source>
        <strain evidence="5">LEGE 11480</strain>
    </source>
</reference>
<organism evidence="5 6">
    <name type="scientific">Romeriopsis navalis LEGE 11480</name>
    <dbReference type="NCBI Taxonomy" id="2777977"/>
    <lineage>
        <taxon>Bacteria</taxon>
        <taxon>Bacillati</taxon>
        <taxon>Cyanobacteriota</taxon>
        <taxon>Cyanophyceae</taxon>
        <taxon>Leptolyngbyales</taxon>
        <taxon>Leptolyngbyaceae</taxon>
        <taxon>Romeriopsis</taxon>
        <taxon>Romeriopsis navalis</taxon>
    </lineage>
</organism>
<proteinExistence type="predicted"/>
<keyword evidence="6" id="KW-1185">Reference proteome</keyword>
<evidence type="ECO:0000256" key="3">
    <source>
        <dbReference type="SAM" id="SignalP"/>
    </source>
</evidence>
<dbReference type="InterPro" id="IPR025645">
    <property type="entry name" value="DUF4349"/>
</dbReference>